<comment type="subcellular location">
    <subcellularLocation>
        <location evidence="1">Membrane</location>
        <topology evidence="1">Multi-pass membrane protein</topology>
    </subcellularLocation>
</comment>
<keyword evidence="4 6" id="KW-1133">Transmembrane helix</keyword>
<dbReference type="InterPro" id="IPR038595">
    <property type="entry name" value="LOR_sf"/>
</dbReference>
<dbReference type="Proteomes" id="UP001369815">
    <property type="component" value="Unassembled WGS sequence"/>
</dbReference>
<dbReference type="InterPro" id="IPR025659">
    <property type="entry name" value="Tubby-like_C"/>
</dbReference>
<dbReference type="EMBL" id="JBANMG010000005">
    <property type="protein sequence ID" value="KAK6953407.1"/>
    <property type="molecule type" value="Genomic_DNA"/>
</dbReference>
<evidence type="ECO:0000256" key="4">
    <source>
        <dbReference type="ARBA" id="ARBA00022989"/>
    </source>
</evidence>
<dbReference type="AlphaFoldDB" id="A0AAX6MLX9"/>
<dbReference type="GO" id="GO:0016020">
    <property type="term" value="C:membrane"/>
    <property type="evidence" value="ECO:0007669"/>
    <property type="project" value="UniProtKB-SubCell"/>
</dbReference>
<evidence type="ECO:0000256" key="1">
    <source>
        <dbReference type="ARBA" id="ARBA00004141"/>
    </source>
</evidence>
<evidence type="ECO:0000259" key="7">
    <source>
        <dbReference type="Pfam" id="PF13813"/>
    </source>
</evidence>
<reference evidence="8 9" key="1">
    <citation type="journal article" date="2024" name="Front Chem Biol">
        <title>Unveiling the potential of Daldinia eschscholtzii MFLUCC 19-0629 through bioactivity and bioinformatics studies for enhanced sustainable agriculture production.</title>
        <authorList>
            <person name="Brooks S."/>
            <person name="Weaver J.A."/>
            <person name="Klomchit A."/>
            <person name="Alharthi S.A."/>
            <person name="Onlamun T."/>
            <person name="Nurani R."/>
            <person name="Vong T.K."/>
            <person name="Alberti F."/>
            <person name="Greco C."/>
        </authorList>
    </citation>
    <scope>NUCLEOTIDE SEQUENCE [LARGE SCALE GENOMIC DNA]</scope>
    <source>
        <strain evidence="8">MFLUCC 19-0629</strain>
    </source>
</reference>
<evidence type="ECO:0000256" key="2">
    <source>
        <dbReference type="ARBA" id="ARBA00005437"/>
    </source>
</evidence>
<dbReference type="Gene3D" id="2.40.160.200">
    <property type="entry name" value="LURP1-related"/>
    <property type="match status" value="1"/>
</dbReference>
<feature type="transmembrane region" description="Helical" evidence="6">
    <location>
        <begin position="479"/>
        <end position="500"/>
    </location>
</feature>
<dbReference type="Pfam" id="PF04525">
    <property type="entry name" value="LOR"/>
    <property type="match status" value="1"/>
</dbReference>
<evidence type="ECO:0000313" key="8">
    <source>
        <dbReference type="EMBL" id="KAK6953407.1"/>
    </source>
</evidence>
<sequence>METPLQTPNPPVNMLDGYVSQEQVMLTMYCHDSSFKSVTVLDGEGNPIFRVEGTTFGTSWSWRRRVWDSKKDCRIYDFRHNSLDIKNGWVVETPDGRKLCSLQHQSQVTRNHSSVDATVRTEAGEDVLVLMRPNGMAAITTTITVGDATIATIHKVEDNLPGSRGGRERSVWAVRIAPGVDMSLYFPVPNFISLWTQSLVLNVVHATSLIVLENYPVPPRDPKDSSWSSALRQTYRIWGNPRMLPRAKKPKSGVDEQEEPIAVFLIHRFAKIPLYYFLNWHVLPKLFSETVVELVAYDVAFPALLTRLSDVTAREAVVRSFIALSWIWESLVFLDGTNAVLAVSFVLAGVDQPSDWPPLFGYPTSMCGLRKFWSQFWHKLAVRSYSNYGRAFTRMLAFIIPGLPPVVYGAVVAFVIFLLSGLSHAVVSWRLGTSGWLDLQWFLLNFAGCFAETLVVSMVRRLAKRLGWARELALLERSWLGWFIGYTWVFAFFFWTVPLWKFPTLYRELVKLERWASILSKMTIVEG</sequence>
<accession>A0AAX6MLX9</accession>
<comment type="caution">
    <text evidence="8">The sequence shown here is derived from an EMBL/GenBank/DDBJ whole genome shotgun (WGS) entry which is preliminary data.</text>
</comment>
<evidence type="ECO:0000256" key="6">
    <source>
        <dbReference type="SAM" id="Phobius"/>
    </source>
</evidence>
<evidence type="ECO:0000256" key="3">
    <source>
        <dbReference type="ARBA" id="ARBA00022692"/>
    </source>
</evidence>
<dbReference type="InterPro" id="IPR032805">
    <property type="entry name" value="Wax_synthase_dom"/>
</dbReference>
<feature type="transmembrane region" description="Helical" evidence="6">
    <location>
        <begin position="439"/>
        <end position="459"/>
    </location>
</feature>
<dbReference type="SUPFAM" id="SSF54518">
    <property type="entry name" value="Tubby C-terminal domain-like"/>
    <property type="match status" value="1"/>
</dbReference>
<keyword evidence="3 6" id="KW-0812">Transmembrane</keyword>
<keyword evidence="9" id="KW-1185">Reference proteome</keyword>
<evidence type="ECO:0000256" key="5">
    <source>
        <dbReference type="ARBA" id="ARBA00023136"/>
    </source>
</evidence>
<keyword evidence="5 6" id="KW-0472">Membrane</keyword>
<protein>
    <recommendedName>
        <fullName evidence="7">Wax synthase domain-containing protein</fullName>
    </recommendedName>
</protein>
<gene>
    <name evidence="8" type="ORF">Daesc_005711</name>
</gene>
<organism evidence="8 9">
    <name type="scientific">Daldinia eschscholtzii</name>
    <dbReference type="NCBI Taxonomy" id="292717"/>
    <lineage>
        <taxon>Eukaryota</taxon>
        <taxon>Fungi</taxon>
        <taxon>Dikarya</taxon>
        <taxon>Ascomycota</taxon>
        <taxon>Pezizomycotina</taxon>
        <taxon>Sordariomycetes</taxon>
        <taxon>Xylariomycetidae</taxon>
        <taxon>Xylariales</taxon>
        <taxon>Hypoxylaceae</taxon>
        <taxon>Daldinia</taxon>
    </lineage>
</organism>
<comment type="similarity">
    <text evidence="2">Belongs to the LOR family.</text>
</comment>
<dbReference type="InterPro" id="IPR007612">
    <property type="entry name" value="LOR"/>
</dbReference>
<evidence type="ECO:0000313" key="9">
    <source>
        <dbReference type="Proteomes" id="UP001369815"/>
    </source>
</evidence>
<name>A0AAX6MLX9_9PEZI</name>
<proteinExistence type="inferred from homology"/>
<dbReference type="Pfam" id="PF13813">
    <property type="entry name" value="MBOAT_2"/>
    <property type="match status" value="1"/>
</dbReference>
<feature type="transmembrane region" description="Helical" evidence="6">
    <location>
        <begin position="395"/>
        <end position="419"/>
    </location>
</feature>
<feature type="domain" description="Wax synthase" evidence="7">
    <location>
        <begin position="356"/>
        <end position="443"/>
    </location>
</feature>